<feature type="region of interest" description="Disordered" evidence="1">
    <location>
        <begin position="1"/>
        <end position="49"/>
    </location>
</feature>
<feature type="compositionally biased region" description="Basic and acidic residues" evidence="1">
    <location>
        <begin position="32"/>
        <end position="49"/>
    </location>
</feature>
<dbReference type="AlphaFoldDB" id="A0A9W9I1F4"/>
<evidence type="ECO:0000256" key="1">
    <source>
        <dbReference type="SAM" id="MobiDB-lite"/>
    </source>
</evidence>
<reference evidence="2" key="2">
    <citation type="journal article" date="2023" name="IMA Fungus">
        <title>Comparative genomic study of the Penicillium genus elucidates a diverse pangenome and 15 lateral gene transfer events.</title>
        <authorList>
            <person name="Petersen C."/>
            <person name="Sorensen T."/>
            <person name="Nielsen M.R."/>
            <person name="Sondergaard T.E."/>
            <person name="Sorensen J.L."/>
            <person name="Fitzpatrick D.A."/>
            <person name="Frisvad J.C."/>
            <person name="Nielsen K.L."/>
        </authorList>
    </citation>
    <scope>NUCLEOTIDE SEQUENCE</scope>
    <source>
        <strain evidence="2">IBT 26290</strain>
    </source>
</reference>
<accession>A0A9W9I1F4</accession>
<dbReference type="EMBL" id="JAPQKN010000004">
    <property type="protein sequence ID" value="KAJ5160285.1"/>
    <property type="molecule type" value="Genomic_DNA"/>
</dbReference>
<gene>
    <name evidence="2" type="ORF">N7482_007289</name>
</gene>
<evidence type="ECO:0000313" key="2">
    <source>
        <dbReference type="EMBL" id="KAJ5160285.1"/>
    </source>
</evidence>
<organism evidence="2 3">
    <name type="scientific">Penicillium canariense</name>
    <dbReference type="NCBI Taxonomy" id="189055"/>
    <lineage>
        <taxon>Eukaryota</taxon>
        <taxon>Fungi</taxon>
        <taxon>Dikarya</taxon>
        <taxon>Ascomycota</taxon>
        <taxon>Pezizomycotina</taxon>
        <taxon>Eurotiomycetes</taxon>
        <taxon>Eurotiomycetidae</taxon>
        <taxon>Eurotiales</taxon>
        <taxon>Aspergillaceae</taxon>
        <taxon>Penicillium</taxon>
    </lineage>
</organism>
<protein>
    <submittedName>
        <fullName evidence="2">Uncharacterized protein</fullName>
    </submittedName>
</protein>
<evidence type="ECO:0000313" key="3">
    <source>
        <dbReference type="Proteomes" id="UP001149163"/>
    </source>
</evidence>
<reference evidence="2" key="1">
    <citation type="submission" date="2022-11" db="EMBL/GenBank/DDBJ databases">
        <authorList>
            <person name="Petersen C."/>
        </authorList>
    </citation>
    <scope>NUCLEOTIDE SEQUENCE</scope>
    <source>
        <strain evidence="2">IBT 26290</strain>
    </source>
</reference>
<dbReference type="RefSeq" id="XP_056541843.1">
    <property type="nucleotide sequence ID" value="XM_056689414.1"/>
</dbReference>
<proteinExistence type="predicted"/>
<dbReference type="Proteomes" id="UP001149163">
    <property type="component" value="Unassembled WGS sequence"/>
</dbReference>
<comment type="caution">
    <text evidence="2">The sequence shown here is derived from an EMBL/GenBank/DDBJ whole genome shotgun (WGS) entry which is preliminary data.</text>
</comment>
<sequence>MSVTAGASGPQRQHQDDESPNGDLPDPDENGDDLHNEVKRLRREVQEKDRRLEQLERIVADLQQAIPQPPMPKHDPQLTQAMLPPLPQAGDL</sequence>
<name>A0A9W9I1F4_9EURO</name>
<dbReference type="OrthoDB" id="5305647at2759"/>
<keyword evidence="3" id="KW-1185">Reference proteome</keyword>
<feature type="region of interest" description="Disordered" evidence="1">
    <location>
        <begin position="65"/>
        <end position="92"/>
    </location>
</feature>
<dbReference type="GeneID" id="81428590"/>